<sequence length="94" mass="10142">MVASAPVELATERITSFQDKRWSMSYTMTLGTPGIAEIRYRRYRASEAPAPVDHSTVTLLARLRGLSTSVPRAQAVWYASSCSGTTCSSGLSAP</sequence>
<keyword evidence="2" id="KW-1185">Reference proteome</keyword>
<dbReference type="AlphaFoldDB" id="A0A318SH20"/>
<dbReference type="Proteomes" id="UP000247540">
    <property type="component" value="Unassembled WGS sequence"/>
</dbReference>
<dbReference type="EMBL" id="QJTC01000011">
    <property type="protein sequence ID" value="PYE77915.1"/>
    <property type="molecule type" value="Genomic_DNA"/>
</dbReference>
<protein>
    <submittedName>
        <fullName evidence="1">Uncharacterized protein</fullName>
    </submittedName>
</protein>
<reference evidence="1 2" key="1">
    <citation type="submission" date="2018-06" db="EMBL/GenBank/DDBJ databases">
        <title>Genomic Encyclopedia of Type Strains, Phase III (KMG-III): the genomes of soil and plant-associated and newly described type strains.</title>
        <authorList>
            <person name="Whitman W."/>
        </authorList>
    </citation>
    <scope>NUCLEOTIDE SEQUENCE [LARGE SCALE GENOMIC DNA]</scope>
    <source>
        <strain evidence="1 2">CECT 7646</strain>
    </source>
</reference>
<evidence type="ECO:0000313" key="1">
    <source>
        <dbReference type="EMBL" id="PYE77915.1"/>
    </source>
</evidence>
<accession>A0A318SH20</accession>
<organism evidence="1 2">
    <name type="scientific">Xylophilus ampelinus</name>
    <dbReference type="NCBI Taxonomy" id="54067"/>
    <lineage>
        <taxon>Bacteria</taxon>
        <taxon>Pseudomonadati</taxon>
        <taxon>Pseudomonadota</taxon>
        <taxon>Betaproteobacteria</taxon>
        <taxon>Burkholderiales</taxon>
        <taxon>Xylophilus</taxon>
    </lineage>
</organism>
<gene>
    <name evidence="1" type="ORF">DFQ15_11159</name>
</gene>
<proteinExistence type="predicted"/>
<name>A0A318SH20_9BURK</name>
<evidence type="ECO:0000313" key="2">
    <source>
        <dbReference type="Proteomes" id="UP000247540"/>
    </source>
</evidence>
<comment type="caution">
    <text evidence="1">The sequence shown here is derived from an EMBL/GenBank/DDBJ whole genome shotgun (WGS) entry which is preliminary data.</text>
</comment>